<protein>
    <submittedName>
        <fullName evidence="6">SDS degradation transcriptional activation protein</fullName>
    </submittedName>
</protein>
<dbReference type="PANTHER" id="PTHR30419:SF30">
    <property type="entry name" value="LYSR FAMILY TRANSCRIPTIONAL REGULATOR"/>
    <property type="match status" value="1"/>
</dbReference>
<dbReference type="Pfam" id="PF03466">
    <property type="entry name" value="LysR_substrate"/>
    <property type="match status" value="1"/>
</dbReference>
<evidence type="ECO:0000256" key="1">
    <source>
        <dbReference type="ARBA" id="ARBA00009437"/>
    </source>
</evidence>
<dbReference type="GO" id="GO:0005829">
    <property type="term" value="C:cytosol"/>
    <property type="evidence" value="ECO:0007669"/>
    <property type="project" value="TreeGrafter"/>
</dbReference>
<dbReference type="GO" id="GO:0003677">
    <property type="term" value="F:DNA binding"/>
    <property type="evidence" value="ECO:0007669"/>
    <property type="project" value="UniProtKB-KW"/>
</dbReference>
<evidence type="ECO:0000256" key="4">
    <source>
        <dbReference type="ARBA" id="ARBA00023163"/>
    </source>
</evidence>
<dbReference type="PRINTS" id="PR00039">
    <property type="entry name" value="HTHLYSR"/>
</dbReference>
<evidence type="ECO:0000313" key="7">
    <source>
        <dbReference type="Proteomes" id="UP000255177"/>
    </source>
</evidence>
<dbReference type="InterPro" id="IPR036388">
    <property type="entry name" value="WH-like_DNA-bd_sf"/>
</dbReference>
<dbReference type="SUPFAM" id="SSF46785">
    <property type="entry name" value="Winged helix' DNA-binding domain"/>
    <property type="match status" value="1"/>
</dbReference>
<organism evidence="6 7">
    <name type="scientific">Pseudomonas wadenswilerensis</name>
    <dbReference type="NCBI Taxonomy" id="1785161"/>
    <lineage>
        <taxon>Bacteria</taxon>
        <taxon>Pseudomonadati</taxon>
        <taxon>Pseudomonadota</taxon>
        <taxon>Gammaproteobacteria</taxon>
        <taxon>Pseudomonadales</taxon>
        <taxon>Pseudomonadaceae</taxon>
        <taxon>Pseudomonas</taxon>
    </lineage>
</organism>
<feature type="domain" description="HTH lysR-type" evidence="5">
    <location>
        <begin position="3"/>
        <end position="60"/>
    </location>
</feature>
<dbReference type="PROSITE" id="PS50931">
    <property type="entry name" value="HTH_LYSR"/>
    <property type="match status" value="1"/>
</dbReference>
<dbReference type="Gene3D" id="1.10.10.10">
    <property type="entry name" value="Winged helix-like DNA-binding domain superfamily/Winged helix DNA-binding domain"/>
    <property type="match status" value="1"/>
</dbReference>
<proteinExistence type="inferred from homology"/>
<keyword evidence="2" id="KW-0805">Transcription regulation</keyword>
<dbReference type="InterPro" id="IPR050950">
    <property type="entry name" value="HTH-type_LysR_regulators"/>
</dbReference>
<dbReference type="GO" id="GO:0003700">
    <property type="term" value="F:DNA-binding transcription factor activity"/>
    <property type="evidence" value="ECO:0007669"/>
    <property type="project" value="InterPro"/>
</dbReference>
<dbReference type="Pfam" id="PF00126">
    <property type="entry name" value="HTH_1"/>
    <property type="match status" value="1"/>
</dbReference>
<accession>A0A380T6M2</accession>
<dbReference type="PANTHER" id="PTHR30419">
    <property type="entry name" value="HTH-TYPE TRANSCRIPTIONAL REGULATOR YBHD"/>
    <property type="match status" value="1"/>
</dbReference>
<evidence type="ECO:0000256" key="3">
    <source>
        <dbReference type="ARBA" id="ARBA00023125"/>
    </source>
</evidence>
<dbReference type="Proteomes" id="UP000255177">
    <property type="component" value="Unassembled WGS sequence"/>
</dbReference>
<dbReference type="Gene3D" id="3.40.190.290">
    <property type="match status" value="1"/>
</dbReference>
<name>A0A380T6M2_9PSED</name>
<reference evidence="7" key="1">
    <citation type="submission" date="2018-07" db="EMBL/GenBank/DDBJ databases">
        <authorList>
            <person name="Blom J."/>
        </authorList>
    </citation>
    <scope>NUCLEOTIDE SEQUENCE [LARGE SCALE GENOMIC DNA]</scope>
    <source>
        <strain evidence="7">CCOS 864</strain>
    </source>
</reference>
<dbReference type="SUPFAM" id="SSF53850">
    <property type="entry name" value="Periplasmic binding protein-like II"/>
    <property type="match status" value="1"/>
</dbReference>
<gene>
    <name evidence="6" type="primary">sdsB</name>
    <name evidence="6" type="ORF">CCOS864_05344</name>
</gene>
<evidence type="ECO:0000313" key="6">
    <source>
        <dbReference type="EMBL" id="SUQ65867.1"/>
    </source>
</evidence>
<keyword evidence="4" id="KW-0804">Transcription</keyword>
<dbReference type="FunFam" id="1.10.10.10:FF:000001">
    <property type="entry name" value="LysR family transcriptional regulator"/>
    <property type="match status" value="1"/>
</dbReference>
<dbReference type="InterPro" id="IPR036390">
    <property type="entry name" value="WH_DNA-bd_sf"/>
</dbReference>
<dbReference type="InterPro" id="IPR005119">
    <property type="entry name" value="LysR_subst-bd"/>
</dbReference>
<dbReference type="RefSeq" id="WP_115089470.1">
    <property type="nucleotide sequence ID" value="NZ_CBCSFG010000007.1"/>
</dbReference>
<dbReference type="AlphaFoldDB" id="A0A380T6M2"/>
<sequence length="316" mass="34874">MHIDLRQLRHLIALAEHRSFVAAATAVNLSQSAFSRSIQALEHSAGCQLVDRSHKELPPTKQGLVVLEHARRLISGARQLSNEISQFNGLEAGELRFGCGPAPAAGLVPRAIGGFIGRYPKARVQFQVDDWQSLNKRLLAEEFEFFVADTRNFEADPQYQTLRLRPRRWHFCCRAGHPLAALPSVSAEQLLQYPLAVTLRPPNLRKVIADLSGRPDFVANVECENSYSLLGVVLNSDAIGICGSYSDALHNAAGKLLRLSIDGLADDCEELYTRYGIVSQARLRLSPLAEAMIEQIILTDQADRALDACNLEQLAI</sequence>
<evidence type="ECO:0000259" key="5">
    <source>
        <dbReference type="PROSITE" id="PS50931"/>
    </source>
</evidence>
<dbReference type="InterPro" id="IPR000847">
    <property type="entry name" value="LysR_HTH_N"/>
</dbReference>
<keyword evidence="7" id="KW-1185">Reference proteome</keyword>
<dbReference type="CDD" id="cd05466">
    <property type="entry name" value="PBP2_LTTR_substrate"/>
    <property type="match status" value="1"/>
</dbReference>
<evidence type="ECO:0000256" key="2">
    <source>
        <dbReference type="ARBA" id="ARBA00023015"/>
    </source>
</evidence>
<dbReference type="EMBL" id="UIDD01000012">
    <property type="protein sequence ID" value="SUQ65867.1"/>
    <property type="molecule type" value="Genomic_DNA"/>
</dbReference>
<keyword evidence="3" id="KW-0238">DNA-binding</keyword>
<comment type="similarity">
    <text evidence="1">Belongs to the LysR transcriptional regulatory family.</text>
</comment>